<dbReference type="FunFam" id="3.10.180.10:FF:000001">
    <property type="entry name" value="4-hydroxyphenylpyruvate dioxygenase"/>
    <property type="match status" value="1"/>
</dbReference>
<evidence type="ECO:0000256" key="7">
    <source>
        <dbReference type="ARBA" id="ARBA00023004"/>
    </source>
</evidence>
<dbReference type="PIRSF" id="PIRSF009283">
    <property type="entry name" value="HPP_dOase"/>
    <property type="match status" value="1"/>
</dbReference>
<keyword evidence="4 12" id="KW-0479">Metal-binding</keyword>
<comment type="similarity">
    <text evidence="2 11">Belongs to the 4HPPD family.</text>
</comment>
<dbReference type="PANTHER" id="PTHR11959:SF1">
    <property type="entry name" value="4-HYDROXYPHENYLPYRUVATE DIOXYGENASE"/>
    <property type="match status" value="1"/>
</dbReference>
<keyword evidence="5" id="KW-0677">Repeat</keyword>
<reference evidence="14" key="1">
    <citation type="submission" date="2007-09" db="EMBL/GenBank/DDBJ databases">
        <authorList>
            <consortium name="NIH - Xenopus Gene Collection (XGC) project"/>
        </authorList>
    </citation>
    <scope>NUCLEOTIDE SEQUENCE [LARGE SCALE MRNA]</scope>
    <source>
        <tissue evidence="14">Intestine</tissue>
    </source>
</reference>
<protein>
    <recommendedName>
        <fullName evidence="3 11">4-hydroxyphenylpyruvate dioxygenase</fullName>
    </recommendedName>
</protein>
<dbReference type="GO" id="GO:0003868">
    <property type="term" value="F:4-hydroxyphenylpyruvate dioxygenase activity"/>
    <property type="evidence" value="ECO:0007669"/>
    <property type="project" value="UniProtKB-EC"/>
</dbReference>
<evidence type="ECO:0000256" key="1">
    <source>
        <dbReference type="ARBA" id="ARBA00005162"/>
    </source>
</evidence>
<name>A8E618_XENLA</name>
<gene>
    <name evidence="14" type="primary">LOC100126650</name>
</gene>
<evidence type="ECO:0000256" key="8">
    <source>
        <dbReference type="ARBA" id="ARBA00023232"/>
    </source>
</evidence>
<dbReference type="SUPFAM" id="SSF54593">
    <property type="entry name" value="Glyoxalase/Bleomycin resistance protein/Dihydroxybiphenyl dioxygenase"/>
    <property type="match status" value="1"/>
</dbReference>
<evidence type="ECO:0000256" key="12">
    <source>
        <dbReference type="PIRSR" id="PIRSR009283-1"/>
    </source>
</evidence>
<organism evidence="14">
    <name type="scientific">Xenopus laevis</name>
    <name type="common">African clawed frog</name>
    <dbReference type="NCBI Taxonomy" id="8355"/>
    <lineage>
        <taxon>Eukaryota</taxon>
        <taxon>Metazoa</taxon>
        <taxon>Chordata</taxon>
        <taxon>Craniata</taxon>
        <taxon>Vertebrata</taxon>
        <taxon>Euteleostomi</taxon>
        <taxon>Amphibia</taxon>
        <taxon>Batrachia</taxon>
        <taxon>Anura</taxon>
        <taxon>Pipoidea</taxon>
        <taxon>Pipidae</taxon>
        <taxon>Xenopodinae</taxon>
        <taxon>Xenopus</taxon>
        <taxon>Xenopus</taxon>
    </lineage>
</organism>
<evidence type="ECO:0000256" key="3">
    <source>
        <dbReference type="ARBA" id="ARBA00018452"/>
    </source>
</evidence>
<dbReference type="PANTHER" id="PTHR11959">
    <property type="entry name" value="4-HYDROXYPHENYLPYRUVATE DIOXYGENASE"/>
    <property type="match status" value="1"/>
</dbReference>
<evidence type="ECO:0000256" key="4">
    <source>
        <dbReference type="ARBA" id="ARBA00022723"/>
    </source>
</evidence>
<dbReference type="Pfam" id="PF00903">
    <property type="entry name" value="Glyoxalase"/>
    <property type="match status" value="2"/>
</dbReference>
<feature type="domain" description="VOC" evidence="13">
    <location>
        <begin position="182"/>
        <end position="340"/>
    </location>
</feature>
<feature type="binding site" evidence="12">
    <location>
        <position position="351"/>
    </location>
    <ligand>
        <name>Fe cation</name>
        <dbReference type="ChEBI" id="CHEBI:24875"/>
    </ligand>
</feature>
<evidence type="ECO:0000256" key="11">
    <source>
        <dbReference type="PIRNR" id="PIRNR009283"/>
    </source>
</evidence>
<evidence type="ECO:0000256" key="6">
    <source>
        <dbReference type="ARBA" id="ARBA00022878"/>
    </source>
</evidence>
<comment type="pathway">
    <text evidence="1">Amino-acid degradation; L-phenylalanine degradation; acetoacetate and fumarate from L-phenylalanine: step 3/6.</text>
</comment>
<dbReference type="EMBL" id="BC153801">
    <property type="protein sequence ID" value="AAI53802.1"/>
    <property type="molecule type" value="mRNA"/>
</dbReference>
<dbReference type="InterPro" id="IPR029068">
    <property type="entry name" value="Glyas_Bleomycin-R_OHBP_Dase"/>
</dbReference>
<dbReference type="InterPro" id="IPR041735">
    <property type="entry name" value="4OHPhenylPyrv_dOase_C"/>
</dbReference>
<keyword evidence="7 12" id="KW-0408">Iron</keyword>
<evidence type="ECO:0000256" key="9">
    <source>
        <dbReference type="ARBA" id="ARBA00033727"/>
    </source>
</evidence>
<evidence type="ECO:0000256" key="2">
    <source>
        <dbReference type="ARBA" id="ARBA00005877"/>
    </source>
</evidence>
<dbReference type="InterPro" id="IPR004360">
    <property type="entry name" value="Glyas_Fos-R_dOase_dom"/>
</dbReference>
<dbReference type="GO" id="GO:0046872">
    <property type="term" value="F:metal ion binding"/>
    <property type="evidence" value="ECO:0007669"/>
    <property type="project" value="UniProtKB-KW"/>
</dbReference>
<dbReference type="InterPro" id="IPR037523">
    <property type="entry name" value="VOC_core"/>
</dbReference>
<comment type="function">
    <text evidence="9">Catalyzes the conversion of 4-hydroxyphenylpyruvic acid to homogentisic acid, one of the steps in tyrosine catabolism.</text>
</comment>
<dbReference type="GO" id="GO:0006572">
    <property type="term" value="P:L-tyrosine catabolic process"/>
    <property type="evidence" value="ECO:0007669"/>
    <property type="project" value="UniProtKB-KW"/>
</dbReference>
<comment type="cofactor">
    <cofactor evidence="12">
        <name>Fe cation</name>
        <dbReference type="ChEBI" id="CHEBI:24875"/>
    </cofactor>
    <text evidence="12">Binds 1 Fe cation per subunit.</text>
</comment>
<evidence type="ECO:0000256" key="10">
    <source>
        <dbReference type="ARBA" id="ARBA00048047"/>
    </source>
</evidence>
<dbReference type="InterPro" id="IPR041736">
    <property type="entry name" value="4OHPhenylPyrv_dOase_N"/>
</dbReference>
<keyword evidence="8" id="KW-0585">Phenylalanine catabolism</keyword>
<dbReference type="CDD" id="cd08342">
    <property type="entry name" value="HPPD_N_like"/>
    <property type="match status" value="1"/>
</dbReference>
<dbReference type="Gene3D" id="3.10.180.10">
    <property type="entry name" value="2,3-Dihydroxybiphenyl 1,2-Dioxygenase, domain 1"/>
    <property type="match status" value="2"/>
</dbReference>
<dbReference type="PROSITE" id="PS51819">
    <property type="entry name" value="VOC"/>
    <property type="match status" value="2"/>
</dbReference>
<dbReference type="AlphaFoldDB" id="A8E618"/>
<dbReference type="GO" id="GO:0006559">
    <property type="term" value="P:L-phenylalanine catabolic process"/>
    <property type="evidence" value="ECO:0007669"/>
    <property type="project" value="UniProtKB-KW"/>
</dbReference>
<sequence>MTSYTDKGPKPEVGRYLAFDHITFYVGNAKQAAAYYATRFGFEPIGYRGLETGHRDVASHVVRSHNATFVFQTPLNPGSHPISDHVALHGDGVKDVAFQVEDCRGIYQRAVERGAKSVRAPWEESDEFGTVVMATIQTYGDTTHTFVERTNYKAPERVFLPGYRTCEPEFINTVLPEVHLLNVDHVVGNQPDNMMTPVAEWYEKMLMFHRFWSVDDTQMHTDYSALRSIVVTDYDENIKMPINEPAPGKKKSQIQEYVDYYGGAGVQHIALRTDDILRDVTAMRKRGLEFLTIPRTYYKNLRARLAMSAVKVEEDLAEIEKLSILVDFDEEGYLLQIFTKPLEDRPTLFIEIIQRHNHQGFGAGNFKALFESIELEQAQRGNL</sequence>
<proteinExistence type="evidence at transcript level"/>
<dbReference type="CDD" id="cd07250">
    <property type="entry name" value="HPPD_C_like"/>
    <property type="match status" value="1"/>
</dbReference>
<evidence type="ECO:0000259" key="13">
    <source>
        <dbReference type="PROSITE" id="PS51819"/>
    </source>
</evidence>
<evidence type="ECO:0000313" key="14">
    <source>
        <dbReference type="EMBL" id="AAI53802.1"/>
    </source>
</evidence>
<dbReference type="InterPro" id="IPR005956">
    <property type="entry name" value="4OHPhenylPyrv_dOase"/>
</dbReference>
<evidence type="ECO:0000256" key="5">
    <source>
        <dbReference type="ARBA" id="ARBA00022737"/>
    </source>
</evidence>
<dbReference type="NCBIfam" id="TIGR01263">
    <property type="entry name" value="4HPPD"/>
    <property type="match status" value="1"/>
</dbReference>
<feature type="domain" description="VOC" evidence="13">
    <location>
        <begin position="18"/>
        <end position="149"/>
    </location>
</feature>
<accession>A8E618</accession>
<feature type="binding site" evidence="12">
    <location>
        <position position="185"/>
    </location>
    <ligand>
        <name>Fe cation</name>
        <dbReference type="ChEBI" id="CHEBI:24875"/>
    </ligand>
</feature>
<comment type="catalytic activity">
    <reaction evidence="10">
        <text>3-(4-hydroxyphenyl)pyruvate + O2 = homogentisate + CO2</text>
        <dbReference type="Rhea" id="RHEA:16189"/>
        <dbReference type="ChEBI" id="CHEBI:15379"/>
        <dbReference type="ChEBI" id="CHEBI:16169"/>
        <dbReference type="ChEBI" id="CHEBI:16526"/>
        <dbReference type="ChEBI" id="CHEBI:36242"/>
        <dbReference type="EC" id="1.13.11.27"/>
    </reaction>
    <physiologicalReaction direction="left-to-right" evidence="10">
        <dbReference type="Rhea" id="RHEA:16190"/>
    </physiologicalReaction>
</comment>
<feature type="binding site" evidence="12">
    <location>
        <position position="268"/>
    </location>
    <ligand>
        <name>Fe cation</name>
        <dbReference type="ChEBI" id="CHEBI:24875"/>
    </ligand>
</feature>
<keyword evidence="6" id="KW-0828">Tyrosine catabolism</keyword>